<keyword evidence="3" id="KW-1185">Reference proteome</keyword>
<evidence type="ECO:0000256" key="1">
    <source>
        <dbReference type="SAM" id="MobiDB-lite"/>
    </source>
</evidence>
<reference evidence="2 3" key="1">
    <citation type="journal article" date="2024" name="BMC Genomics">
        <title>De novo assembly and annotation of Popillia japonica's genome with initial clues to its potential as an invasive pest.</title>
        <authorList>
            <person name="Cucini C."/>
            <person name="Boschi S."/>
            <person name="Funari R."/>
            <person name="Cardaioli E."/>
            <person name="Iannotti N."/>
            <person name="Marturano G."/>
            <person name="Paoli F."/>
            <person name="Bruttini M."/>
            <person name="Carapelli A."/>
            <person name="Frati F."/>
            <person name="Nardi F."/>
        </authorList>
    </citation>
    <scope>NUCLEOTIDE SEQUENCE [LARGE SCALE GENOMIC DNA]</scope>
    <source>
        <strain evidence="2">DMR45628</strain>
    </source>
</reference>
<accession>A0AAW1K4U1</accession>
<dbReference type="Proteomes" id="UP001458880">
    <property type="component" value="Unassembled WGS sequence"/>
</dbReference>
<gene>
    <name evidence="2" type="ORF">QE152_g24592</name>
</gene>
<evidence type="ECO:0000313" key="2">
    <source>
        <dbReference type="EMBL" id="KAK9712990.1"/>
    </source>
</evidence>
<organism evidence="2 3">
    <name type="scientific">Popillia japonica</name>
    <name type="common">Japanese beetle</name>
    <dbReference type="NCBI Taxonomy" id="7064"/>
    <lineage>
        <taxon>Eukaryota</taxon>
        <taxon>Metazoa</taxon>
        <taxon>Ecdysozoa</taxon>
        <taxon>Arthropoda</taxon>
        <taxon>Hexapoda</taxon>
        <taxon>Insecta</taxon>
        <taxon>Pterygota</taxon>
        <taxon>Neoptera</taxon>
        <taxon>Endopterygota</taxon>
        <taxon>Coleoptera</taxon>
        <taxon>Polyphaga</taxon>
        <taxon>Scarabaeiformia</taxon>
        <taxon>Scarabaeidae</taxon>
        <taxon>Rutelinae</taxon>
        <taxon>Popillia</taxon>
    </lineage>
</organism>
<keyword evidence="2" id="KW-0969">Cilium</keyword>
<name>A0AAW1K4U1_POPJA</name>
<dbReference type="EMBL" id="JASPKY010000254">
    <property type="protein sequence ID" value="KAK9712990.1"/>
    <property type="molecule type" value="Genomic_DNA"/>
</dbReference>
<keyword evidence="2" id="KW-0966">Cell projection</keyword>
<protein>
    <submittedName>
        <fullName evidence="2">Flagellar C1a complex subunit C1a-32</fullName>
    </submittedName>
</protein>
<dbReference type="InterPro" id="IPR032727">
    <property type="entry name" value="CLAMP"/>
</dbReference>
<sequence length="241" mass="28038">MTNRKCSASFLSKYIHQLETNLQNFTVPSLIDIEPPKHEEQENPEQIAEEDEEESPAKQPICPDFAPYQPTRPIYEPSVYKKIGTRPKGFPRMILIEYLIDVTNLCLNSKFNIQQNGAVLAIYYLTHKYFTDHLYICPEDALNYFKQFLIHHSILFPPTHIKLFTIEECRGIILHFGKLYLRHMPLIRMLTLPNFGFKLVYELEPEPKPEKDWSNFPSIYSIQFRIAPTDSVVGSLSTSPS</sequence>
<evidence type="ECO:0000313" key="3">
    <source>
        <dbReference type="Proteomes" id="UP001458880"/>
    </source>
</evidence>
<proteinExistence type="predicted"/>
<dbReference type="AlphaFoldDB" id="A0AAW1K4U1"/>
<dbReference type="Pfam" id="PF14769">
    <property type="entry name" value="CLAMP"/>
    <property type="match status" value="1"/>
</dbReference>
<feature type="region of interest" description="Disordered" evidence="1">
    <location>
        <begin position="33"/>
        <end position="60"/>
    </location>
</feature>
<comment type="caution">
    <text evidence="2">The sequence shown here is derived from an EMBL/GenBank/DDBJ whole genome shotgun (WGS) entry which is preliminary data.</text>
</comment>
<keyword evidence="2" id="KW-0282">Flagellum</keyword>